<dbReference type="OrthoDB" id="389177at2"/>
<dbReference type="EMBL" id="CP012328">
    <property type="protein sequence ID" value="AKU79395.1"/>
    <property type="molecule type" value="Genomic_DNA"/>
</dbReference>
<reference evidence="3 4" key="1">
    <citation type="journal article" date="2015" name="Genome Announc.">
        <title>Complete Genome Sequence of Spiroplasma turonicum Strain Tab4cT, a Parasite of a Horse Fly, Haematopota sp. (Diptera: Tabanidae).</title>
        <authorList>
            <person name="Davis R.E."/>
            <person name="Shao J."/>
            <person name="Zhao Y."/>
            <person name="Gasparich G.E."/>
            <person name="Gaynor B.J."/>
            <person name="Donofrio N."/>
        </authorList>
    </citation>
    <scope>NUCLEOTIDE SEQUENCE [LARGE SCALE GENOMIC DNA]</scope>
    <source>
        <strain evidence="3 4">Tab4c</strain>
    </source>
</reference>
<evidence type="ECO:0000256" key="1">
    <source>
        <dbReference type="SAM" id="Coils"/>
    </source>
</evidence>
<keyword evidence="1" id="KW-0175">Coiled coil</keyword>
<dbReference type="KEGG" id="stur:STURON_00149"/>
<keyword evidence="4" id="KW-1185">Reference proteome</keyword>
<evidence type="ECO:0000313" key="3">
    <source>
        <dbReference type="EMBL" id="AKU79395.1"/>
    </source>
</evidence>
<feature type="coiled-coil region" evidence="1">
    <location>
        <begin position="196"/>
        <end position="223"/>
    </location>
</feature>
<feature type="region of interest" description="Disordered" evidence="2">
    <location>
        <begin position="1"/>
        <end position="79"/>
    </location>
</feature>
<feature type="compositionally biased region" description="Basic and acidic residues" evidence="2">
    <location>
        <begin position="12"/>
        <end position="25"/>
    </location>
</feature>
<dbReference type="STRING" id="216946.STURO_v1c01470"/>
<accession>A0A0K1P532</accession>
<dbReference type="Proteomes" id="UP000067243">
    <property type="component" value="Chromosome"/>
</dbReference>
<dbReference type="AlphaFoldDB" id="A0A0K1P532"/>
<feature type="compositionally biased region" description="Basic residues" evidence="2">
    <location>
        <begin position="1"/>
        <end position="11"/>
    </location>
</feature>
<dbReference type="PATRIC" id="fig|216946.3.peg.147"/>
<dbReference type="RefSeq" id="WP_075048001.1">
    <property type="nucleotide sequence ID" value="NZ_CP012328.1"/>
</dbReference>
<evidence type="ECO:0000313" key="4">
    <source>
        <dbReference type="Proteomes" id="UP000067243"/>
    </source>
</evidence>
<feature type="compositionally biased region" description="Basic and acidic residues" evidence="2">
    <location>
        <begin position="62"/>
        <end position="79"/>
    </location>
</feature>
<sequence>MAIFKKKTHKNKQSEYAKLEEERVPNHWTFNDDPLLNMEPVFSDQIKPGEDSNKVSPQPQTKSDKLASIKDNLRKSRQEKVEGPLGHIINGAIKKSQDIQNQVIENDPVIAKLHKIEELRKTGGVDDSVYTDVNKIKANSVSYSERAKKYHEKNSTVVLETELDRVKRLSKISKSRVENKSVGDYINRSKFSIGSISKEDNKLKKLESKVKETLELIKEKKQKYIDDEVNMTLEMINSMTFENDDTKEEFLVDKINEFNKLLNQKEKSILIKPRRKSTK</sequence>
<protein>
    <submittedName>
        <fullName evidence="3">Uncharacterized protein</fullName>
    </submittedName>
</protein>
<name>A0A0K1P532_9MOLU</name>
<evidence type="ECO:0000256" key="2">
    <source>
        <dbReference type="SAM" id="MobiDB-lite"/>
    </source>
</evidence>
<proteinExistence type="predicted"/>
<organism evidence="3 4">
    <name type="scientific">Spiroplasma turonicum</name>
    <dbReference type="NCBI Taxonomy" id="216946"/>
    <lineage>
        <taxon>Bacteria</taxon>
        <taxon>Bacillati</taxon>
        <taxon>Mycoplasmatota</taxon>
        <taxon>Mollicutes</taxon>
        <taxon>Entomoplasmatales</taxon>
        <taxon>Spiroplasmataceae</taxon>
        <taxon>Spiroplasma</taxon>
    </lineage>
</organism>
<gene>
    <name evidence="3" type="ORF">STURON_00149</name>
</gene>